<dbReference type="SUPFAM" id="SSF48576">
    <property type="entry name" value="Terpenoid synthases"/>
    <property type="match status" value="1"/>
</dbReference>
<accession>A0A367L6C8</accession>
<keyword evidence="2" id="KW-1185">Reference proteome</keyword>
<sequence length="244" mass="27685">MSIPPPQRPSSSTNARGKQFFRVQQVFVDRMRPGRNPTGDHMSSLESIIDRTMARILELDEESGNNAGRDMIDLMIRFFTRPAPPDKYDSMEDFLLYRHEDAAVPYVLGCTKFSLNSSVHLDSPRLARYLRLVKDHVSIANDLGSWEKEKAAYDSGRVLYMINVVDVVKQLFSCPTFEAAVALSQALQYQVECAIDDELERLVRDDALTAEEWRFVDATLSVMSGNVLVSTIMSRYGGQGWRLH</sequence>
<evidence type="ECO:0008006" key="3">
    <source>
        <dbReference type="Google" id="ProtNLM"/>
    </source>
</evidence>
<evidence type="ECO:0000313" key="1">
    <source>
        <dbReference type="EMBL" id="RCI09985.1"/>
    </source>
</evidence>
<dbReference type="AlphaFoldDB" id="A0A367L6C8"/>
<proteinExistence type="predicted"/>
<protein>
    <recommendedName>
        <fullName evidence="3">Isoprenoid synthase domain-containing protein</fullName>
    </recommendedName>
</protein>
<dbReference type="EMBL" id="LKCN02000013">
    <property type="protein sequence ID" value="RCI09985.1"/>
    <property type="molecule type" value="Genomic_DNA"/>
</dbReference>
<comment type="caution">
    <text evidence="1">The sequence shown here is derived from an EMBL/GenBank/DDBJ whole genome shotgun (WGS) entry which is preliminary data.</text>
</comment>
<dbReference type="Proteomes" id="UP000253664">
    <property type="component" value="Unassembled WGS sequence"/>
</dbReference>
<dbReference type="Gene3D" id="1.10.600.10">
    <property type="entry name" value="Farnesyl Diphosphate Synthase"/>
    <property type="match status" value="1"/>
</dbReference>
<dbReference type="OrthoDB" id="3004402at2759"/>
<gene>
    <name evidence="1" type="ORF">L249_8495</name>
</gene>
<reference evidence="1 2" key="1">
    <citation type="journal article" date="2015" name="BMC Genomics">
        <title>Insights from the genome of Ophiocordyceps polyrhachis-furcata to pathogenicity and host specificity in insect fungi.</title>
        <authorList>
            <person name="Wichadakul D."/>
            <person name="Kobmoo N."/>
            <person name="Ingsriswang S."/>
            <person name="Tangphatsornruang S."/>
            <person name="Chantasingh D."/>
            <person name="Luangsa-ard J.J."/>
            <person name="Eurwilaichitr L."/>
        </authorList>
    </citation>
    <scope>NUCLEOTIDE SEQUENCE [LARGE SCALE GENOMIC DNA]</scope>
    <source>
        <strain evidence="1 2">BCC 54312</strain>
    </source>
</reference>
<organism evidence="1 2">
    <name type="scientific">Ophiocordyceps polyrhachis-furcata BCC 54312</name>
    <dbReference type="NCBI Taxonomy" id="1330021"/>
    <lineage>
        <taxon>Eukaryota</taxon>
        <taxon>Fungi</taxon>
        <taxon>Dikarya</taxon>
        <taxon>Ascomycota</taxon>
        <taxon>Pezizomycotina</taxon>
        <taxon>Sordariomycetes</taxon>
        <taxon>Hypocreomycetidae</taxon>
        <taxon>Hypocreales</taxon>
        <taxon>Ophiocordycipitaceae</taxon>
        <taxon>Ophiocordyceps</taxon>
    </lineage>
</organism>
<dbReference type="Pfam" id="PF19086">
    <property type="entry name" value="Terpene_syn_C_2"/>
    <property type="match status" value="1"/>
</dbReference>
<dbReference type="InterPro" id="IPR008949">
    <property type="entry name" value="Isoprenoid_synthase_dom_sf"/>
</dbReference>
<name>A0A367L6C8_9HYPO</name>
<evidence type="ECO:0000313" key="2">
    <source>
        <dbReference type="Proteomes" id="UP000253664"/>
    </source>
</evidence>